<dbReference type="SUPFAM" id="SSF53474">
    <property type="entry name" value="alpha/beta-Hydrolases"/>
    <property type="match status" value="1"/>
</dbReference>
<evidence type="ECO:0000256" key="1">
    <source>
        <dbReference type="SAM" id="MobiDB-lite"/>
    </source>
</evidence>
<evidence type="ECO:0000313" key="5">
    <source>
        <dbReference type="Proteomes" id="UP000243459"/>
    </source>
</evidence>
<protein>
    <recommendedName>
        <fullName evidence="3">AB hydrolase-1 domain-containing protein</fullName>
    </recommendedName>
</protein>
<dbReference type="AlphaFoldDB" id="A0A5P1FLX6"/>
<dbReference type="Pfam" id="PF12697">
    <property type="entry name" value="Abhydrolase_6"/>
    <property type="match status" value="1"/>
</dbReference>
<evidence type="ECO:0000256" key="2">
    <source>
        <dbReference type="SAM" id="Phobius"/>
    </source>
</evidence>
<dbReference type="EMBL" id="CM007382">
    <property type="protein sequence ID" value="ONK77590.1"/>
    <property type="molecule type" value="Genomic_DNA"/>
</dbReference>
<keyword evidence="5" id="KW-1185">Reference proteome</keyword>
<dbReference type="PANTHER" id="PTHR45763">
    <property type="entry name" value="HYDROLASE, ALPHA/BETA FOLD FAMILY PROTEIN, EXPRESSED-RELATED"/>
    <property type="match status" value="1"/>
</dbReference>
<dbReference type="Gramene" id="ONK77590">
    <property type="protein sequence ID" value="ONK77590"/>
    <property type="gene ID" value="A4U43_C02F8210"/>
</dbReference>
<feature type="domain" description="AB hydrolase-1" evidence="3">
    <location>
        <begin position="90"/>
        <end position="357"/>
    </location>
</feature>
<keyword evidence="2" id="KW-0812">Transmembrane</keyword>
<dbReference type="InterPro" id="IPR000073">
    <property type="entry name" value="AB_hydrolase_1"/>
</dbReference>
<dbReference type="OrthoDB" id="294702at2759"/>
<sequence>MTVASVRSPTIDQTPKKSSSSFGIINKLSAILLVALASWTTYQAIQPPPPKICGSPNGPPITASRIKLRDGRHLAYLETGVPKENANHKIIFVHGFYSCRYDHLPISPQVLEELGIYLVSFDRAGYGESDPDTKKTEKSTPLDIEELADQLQLGSKFYVIGFSMGGEVVWGCLKYIPHRLKGAALLGPVSNFWWPNFPANVSKAAWNQQTLHDKLAVGVAHYVPWLTYWWNTKKWFSSSGVIAMRPELFSPGDLKVMHKFSARGHYMGQILQQGEYHSLHRDMMVGFGNWKFDPLELDDPFPNGDGSVHLWHGAEDRIVPVLSSQYIGQKLPWVHYHELPESGHMFLLEDGMPDEIVKSLLLGDQKQQQQQ</sequence>
<reference evidence="5" key="1">
    <citation type="journal article" date="2017" name="Nat. Commun.">
        <title>The asparagus genome sheds light on the origin and evolution of a young Y chromosome.</title>
        <authorList>
            <person name="Harkess A."/>
            <person name="Zhou J."/>
            <person name="Xu C."/>
            <person name="Bowers J.E."/>
            <person name="Van der Hulst R."/>
            <person name="Ayyampalayam S."/>
            <person name="Mercati F."/>
            <person name="Riccardi P."/>
            <person name="McKain M.R."/>
            <person name="Kakrana A."/>
            <person name="Tang H."/>
            <person name="Ray J."/>
            <person name="Groenendijk J."/>
            <person name="Arikit S."/>
            <person name="Mathioni S.M."/>
            <person name="Nakano M."/>
            <person name="Shan H."/>
            <person name="Telgmann-Rauber A."/>
            <person name="Kanno A."/>
            <person name="Yue Z."/>
            <person name="Chen H."/>
            <person name="Li W."/>
            <person name="Chen Y."/>
            <person name="Xu X."/>
            <person name="Zhang Y."/>
            <person name="Luo S."/>
            <person name="Chen H."/>
            <person name="Gao J."/>
            <person name="Mao Z."/>
            <person name="Pires J.C."/>
            <person name="Luo M."/>
            <person name="Kudrna D."/>
            <person name="Wing R.A."/>
            <person name="Meyers B.C."/>
            <person name="Yi K."/>
            <person name="Kong H."/>
            <person name="Lavrijsen P."/>
            <person name="Sunseri F."/>
            <person name="Falavigna A."/>
            <person name="Ye Y."/>
            <person name="Leebens-Mack J.H."/>
            <person name="Chen G."/>
        </authorList>
    </citation>
    <scope>NUCLEOTIDE SEQUENCE [LARGE SCALE GENOMIC DNA]</scope>
    <source>
        <strain evidence="5">cv. DH0086</strain>
    </source>
</reference>
<gene>
    <name evidence="4" type="ORF">A4U43_C02F8210</name>
</gene>
<evidence type="ECO:0000259" key="3">
    <source>
        <dbReference type="Pfam" id="PF12697"/>
    </source>
</evidence>
<dbReference type="OMA" id="FWNTQKW"/>
<feature type="region of interest" description="Disordered" evidence="1">
    <location>
        <begin position="1"/>
        <end position="20"/>
    </location>
</feature>
<dbReference type="Gene3D" id="3.40.50.1820">
    <property type="entry name" value="alpha/beta hydrolase"/>
    <property type="match status" value="1"/>
</dbReference>
<organism evidence="4 5">
    <name type="scientific">Asparagus officinalis</name>
    <name type="common">Garden asparagus</name>
    <dbReference type="NCBI Taxonomy" id="4686"/>
    <lineage>
        <taxon>Eukaryota</taxon>
        <taxon>Viridiplantae</taxon>
        <taxon>Streptophyta</taxon>
        <taxon>Embryophyta</taxon>
        <taxon>Tracheophyta</taxon>
        <taxon>Spermatophyta</taxon>
        <taxon>Magnoliopsida</taxon>
        <taxon>Liliopsida</taxon>
        <taxon>Asparagales</taxon>
        <taxon>Asparagaceae</taxon>
        <taxon>Asparagoideae</taxon>
        <taxon>Asparagus</taxon>
    </lineage>
</organism>
<dbReference type="PANTHER" id="PTHR45763:SF51">
    <property type="entry name" value="ALPHA_BETA-HYDROLASES SUPERFAMILY PROTEIN"/>
    <property type="match status" value="1"/>
</dbReference>
<dbReference type="FunFam" id="3.40.50.1820:FF:000270">
    <property type="entry name" value="Alpha/beta-Hydrolases superfamily protein"/>
    <property type="match status" value="1"/>
</dbReference>
<keyword evidence="2" id="KW-1133">Transmembrane helix</keyword>
<proteinExistence type="predicted"/>
<keyword evidence="2" id="KW-0472">Membrane</keyword>
<evidence type="ECO:0000313" key="4">
    <source>
        <dbReference type="EMBL" id="ONK77590.1"/>
    </source>
</evidence>
<name>A0A5P1FLX6_ASPOF</name>
<accession>A0A5P1FLX6</accession>
<dbReference type="Proteomes" id="UP000243459">
    <property type="component" value="Chromosome 2"/>
</dbReference>
<dbReference type="InterPro" id="IPR029058">
    <property type="entry name" value="AB_hydrolase_fold"/>
</dbReference>
<feature type="transmembrane region" description="Helical" evidence="2">
    <location>
        <begin position="21"/>
        <end position="42"/>
    </location>
</feature>